<evidence type="ECO:0000313" key="2">
    <source>
        <dbReference type="WBParaSite" id="PS1159_v2.g22389.t1"/>
    </source>
</evidence>
<reference evidence="2" key="1">
    <citation type="submission" date="2022-11" db="UniProtKB">
        <authorList>
            <consortium name="WormBaseParasite"/>
        </authorList>
    </citation>
    <scope>IDENTIFICATION</scope>
</reference>
<proteinExistence type="predicted"/>
<dbReference type="Proteomes" id="UP000887580">
    <property type="component" value="Unplaced"/>
</dbReference>
<sequence>MGTVISTESNLKENEILNRLSGAQPISDNDPFWNKLFSFNFTIDESKRRNQKEFYDSLAEFFQTFLYNSSKSGNFATLIKVFLRRHTELDLSAACDNKIFVWQTGNSLIILRYLLTFFLQRLSQTEFIHQFEVKKVEDGSDDDSVIEDNDDEGGYETTAEKFIAALVEIVTNIPVYDSTITVHAEAIRCILVLISSQMFEESVSEDIIFLKYLMSMKSKANEFMKSLMTNIIEHRKQLPRETKEEQAESIVLTLASSIWSSFARSISIETPPEQSEDDLGVNAYPSQTLAALSNSLILTLVCYNKFNGEINVYKLALEKCQNSQEVSSLANPDTSFRIDFSELYSIFCESATEPLPMLLLYMLIHRNMGFKNFVLARINIENLILPIVKALHDGISSNSFKSSCRHTYLAMIVLLILSEDNFFCRLVHETTVKNIDWYQSDRPLQEITLGGLIILVCVKTVHLNTVKMRDRYLHQNCLAALANMSAGFRDLSAFVCQKIIGLLETMTRRHSKLVQMMRENAEDCEDLEDSQGYDLHQDITALEEGIRTILEMINACLIHNLRNNSHLVYSILYNRQLFEQFHNHPMFQDLVWNVYMVINHFSTLVQEAKVTSVDAVHETIAKAAIQWPTDKLKKFPELKFKYVEDENTVDFFVPYIWRLITQTNGIYFPSENIKLFQANN</sequence>
<protein>
    <submittedName>
        <fullName evidence="2">Dymeclin</fullName>
    </submittedName>
</protein>
<name>A0AC35G0V5_9BILA</name>
<evidence type="ECO:0000313" key="1">
    <source>
        <dbReference type="Proteomes" id="UP000887580"/>
    </source>
</evidence>
<accession>A0AC35G0V5</accession>
<dbReference type="WBParaSite" id="PS1159_v2.g22389.t1">
    <property type="protein sequence ID" value="PS1159_v2.g22389.t1"/>
    <property type="gene ID" value="PS1159_v2.g22389"/>
</dbReference>
<organism evidence="1 2">
    <name type="scientific">Panagrolaimus sp. PS1159</name>
    <dbReference type="NCBI Taxonomy" id="55785"/>
    <lineage>
        <taxon>Eukaryota</taxon>
        <taxon>Metazoa</taxon>
        <taxon>Ecdysozoa</taxon>
        <taxon>Nematoda</taxon>
        <taxon>Chromadorea</taxon>
        <taxon>Rhabditida</taxon>
        <taxon>Tylenchina</taxon>
        <taxon>Panagrolaimomorpha</taxon>
        <taxon>Panagrolaimoidea</taxon>
        <taxon>Panagrolaimidae</taxon>
        <taxon>Panagrolaimus</taxon>
    </lineage>
</organism>